<keyword evidence="3" id="KW-0540">Nuclease</keyword>
<evidence type="ECO:0000313" key="3">
    <source>
        <dbReference type="EMBL" id="NYI09313.1"/>
    </source>
</evidence>
<keyword evidence="4" id="KW-1185">Reference proteome</keyword>
<dbReference type="AlphaFoldDB" id="A0A7Y9YBU9"/>
<dbReference type="RefSeq" id="WP_179530316.1">
    <property type="nucleotide sequence ID" value="NZ_BAAAPP010000012.1"/>
</dbReference>
<dbReference type="EMBL" id="JACBZI010000001">
    <property type="protein sequence ID" value="NYI09313.1"/>
    <property type="molecule type" value="Genomic_DNA"/>
</dbReference>
<evidence type="ECO:0000313" key="4">
    <source>
        <dbReference type="Proteomes" id="UP000537326"/>
    </source>
</evidence>
<feature type="domain" description="Endonuclease/exonuclease/phosphatase" evidence="2">
    <location>
        <begin position="152"/>
        <end position="346"/>
    </location>
</feature>
<keyword evidence="3" id="KW-0269">Exonuclease</keyword>
<dbReference type="Gene3D" id="3.60.10.10">
    <property type="entry name" value="Endonuclease/exonuclease/phosphatase"/>
    <property type="match status" value="1"/>
</dbReference>
<protein>
    <submittedName>
        <fullName evidence="3">Endonuclease/exonuclease/phosphatase family metal-dependent hydrolase</fullName>
    </submittedName>
</protein>
<keyword evidence="1" id="KW-0175">Coiled coil</keyword>
<organism evidence="3 4">
    <name type="scientific">Nocardioides marinus</name>
    <dbReference type="NCBI Taxonomy" id="374514"/>
    <lineage>
        <taxon>Bacteria</taxon>
        <taxon>Bacillati</taxon>
        <taxon>Actinomycetota</taxon>
        <taxon>Actinomycetes</taxon>
        <taxon>Propionibacteriales</taxon>
        <taxon>Nocardioidaceae</taxon>
        <taxon>Nocardioides</taxon>
    </lineage>
</organism>
<dbReference type="GO" id="GO:0004519">
    <property type="term" value="F:endonuclease activity"/>
    <property type="evidence" value="ECO:0007669"/>
    <property type="project" value="UniProtKB-KW"/>
</dbReference>
<keyword evidence="3" id="KW-0255">Endonuclease</keyword>
<name>A0A7Y9YBU9_9ACTN</name>
<evidence type="ECO:0000259" key="2">
    <source>
        <dbReference type="Pfam" id="PF03372"/>
    </source>
</evidence>
<dbReference type="Proteomes" id="UP000537326">
    <property type="component" value="Unassembled WGS sequence"/>
</dbReference>
<sequence>MSDPSKHRAPTPRASRSLVRRLVPAVIAVALVAGGVTAAGVVDPFAEDPPAQRTVGMSISGAMTAALLEDAPQPVVAGQELRLTRARKAELRRQEEQRKARLKAERIAAKRAAQPFSFQIASFNVLGSNHTGPGGARRSFPAAGTRTPQGVGVLRSHGTDVIGLQEAKPDQLGTIMRMTGFAGYPGPGAADPDNTVLWDPSRFELVSGSTFPIVFMNRTRPQTVVRLRDRPTQREFYVVNMHPSAGHDARNTSTRVAGWRRGVAEVNALRESGLPVFVTGDMNDRAAFFCAFLPPTGFVAAVGGSTSGGCRPPGRMPVDWIVGSPDVSFSGYVIDESTVNRRISDHFYISATATVAPAGD</sequence>
<keyword evidence="3" id="KW-0378">Hydrolase</keyword>
<comment type="caution">
    <text evidence="3">The sequence shown here is derived from an EMBL/GenBank/DDBJ whole genome shotgun (WGS) entry which is preliminary data.</text>
</comment>
<dbReference type="SUPFAM" id="SSF56219">
    <property type="entry name" value="DNase I-like"/>
    <property type="match status" value="1"/>
</dbReference>
<dbReference type="InterPro" id="IPR036691">
    <property type="entry name" value="Endo/exonu/phosph_ase_sf"/>
</dbReference>
<dbReference type="InterPro" id="IPR005135">
    <property type="entry name" value="Endo/exonuclease/phosphatase"/>
</dbReference>
<proteinExistence type="predicted"/>
<evidence type="ECO:0000256" key="1">
    <source>
        <dbReference type="SAM" id="Coils"/>
    </source>
</evidence>
<dbReference type="GO" id="GO:0004527">
    <property type="term" value="F:exonuclease activity"/>
    <property type="evidence" value="ECO:0007669"/>
    <property type="project" value="UniProtKB-KW"/>
</dbReference>
<accession>A0A7Y9YBU9</accession>
<reference evidence="3 4" key="1">
    <citation type="submission" date="2020-07" db="EMBL/GenBank/DDBJ databases">
        <title>Sequencing the genomes of 1000 actinobacteria strains.</title>
        <authorList>
            <person name="Klenk H.-P."/>
        </authorList>
    </citation>
    <scope>NUCLEOTIDE SEQUENCE [LARGE SCALE GENOMIC DNA]</scope>
    <source>
        <strain evidence="3 4">DSM 18248</strain>
    </source>
</reference>
<feature type="coiled-coil region" evidence="1">
    <location>
        <begin position="85"/>
        <end position="112"/>
    </location>
</feature>
<gene>
    <name evidence="3" type="ORF">BKA05_000828</name>
</gene>
<dbReference type="Pfam" id="PF03372">
    <property type="entry name" value="Exo_endo_phos"/>
    <property type="match status" value="1"/>
</dbReference>